<dbReference type="EMBL" id="PKFO01000003">
    <property type="protein sequence ID" value="PVH20492.1"/>
    <property type="molecule type" value="Genomic_DNA"/>
</dbReference>
<evidence type="ECO:0000256" key="1">
    <source>
        <dbReference type="RuleBase" id="RU000383"/>
    </source>
</evidence>
<evidence type="ECO:0000313" key="5">
    <source>
        <dbReference type="Proteomes" id="UP000244309"/>
    </source>
</evidence>
<evidence type="ECO:0000259" key="3">
    <source>
        <dbReference type="SMART" id="SM00385"/>
    </source>
</evidence>
<dbReference type="CDD" id="cd20557">
    <property type="entry name" value="CYCLIN_ScPCL1-like"/>
    <property type="match status" value="1"/>
</dbReference>
<dbReference type="VEuPathDB" id="FungiDB:CXQ85_002283"/>
<feature type="domain" description="Cyclin-like" evidence="3">
    <location>
        <begin position="56"/>
        <end position="144"/>
    </location>
</feature>
<dbReference type="PANTHER" id="PTHR15615">
    <property type="match status" value="1"/>
</dbReference>
<dbReference type="SUPFAM" id="SSF47954">
    <property type="entry name" value="Cyclin-like"/>
    <property type="match status" value="1"/>
</dbReference>
<dbReference type="GO" id="GO:0051726">
    <property type="term" value="P:regulation of cell cycle"/>
    <property type="evidence" value="ECO:0007669"/>
    <property type="project" value="InterPro"/>
</dbReference>
<dbReference type="InterPro" id="IPR036915">
    <property type="entry name" value="Cyclin-like_sf"/>
</dbReference>
<dbReference type="InterPro" id="IPR006671">
    <property type="entry name" value="Cyclin_N"/>
</dbReference>
<accession>A0A2V1ARW5</accession>
<dbReference type="OrthoDB" id="10250320at2759"/>
<dbReference type="GO" id="GO:0019901">
    <property type="term" value="F:protein kinase binding"/>
    <property type="evidence" value="ECO:0007669"/>
    <property type="project" value="InterPro"/>
</dbReference>
<keyword evidence="5" id="KW-1185">Reference proteome</keyword>
<dbReference type="Pfam" id="PF00134">
    <property type="entry name" value="Cyclin_N"/>
    <property type="match status" value="1"/>
</dbReference>
<name>A0A2V1ARW5_9ASCO</name>
<evidence type="ECO:0000313" key="4">
    <source>
        <dbReference type="EMBL" id="PVH20492.1"/>
    </source>
</evidence>
<dbReference type="InterPro" id="IPR013922">
    <property type="entry name" value="Cyclin_PHO80-like"/>
</dbReference>
<dbReference type="InterPro" id="IPR012104">
    <property type="entry name" value="PHO85_cyclin_1/2/9"/>
</dbReference>
<feature type="compositionally biased region" description="Low complexity" evidence="2">
    <location>
        <begin position="193"/>
        <end position="229"/>
    </location>
</feature>
<dbReference type="Proteomes" id="UP000244309">
    <property type="component" value="Unassembled WGS sequence"/>
</dbReference>
<proteinExistence type="inferred from homology"/>
<protein>
    <recommendedName>
        <fullName evidence="3">Cyclin-like domain-containing protein</fullName>
    </recommendedName>
</protein>
<comment type="similarity">
    <text evidence="1">Belongs to the cyclin family.</text>
</comment>
<dbReference type="GO" id="GO:0000307">
    <property type="term" value="C:cyclin-dependent protein kinase holoenzyme complex"/>
    <property type="evidence" value="ECO:0007669"/>
    <property type="project" value="UniProtKB-ARBA"/>
</dbReference>
<dbReference type="SMART" id="SM00385">
    <property type="entry name" value="CYCLIN"/>
    <property type="match status" value="1"/>
</dbReference>
<dbReference type="InterPro" id="IPR013763">
    <property type="entry name" value="Cyclin-like_dom"/>
</dbReference>
<dbReference type="GO" id="GO:0005634">
    <property type="term" value="C:nucleus"/>
    <property type="evidence" value="ECO:0007669"/>
    <property type="project" value="TreeGrafter"/>
</dbReference>
<dbReference type="AlphaFoldDB" id="A0A2V1ARW5"/>
<evidence type="ECO:0000256" key="2">
    <source>
        <dbReference type="SAM" id="MobiDB-lite"/>
    </source>
</evidence>
<keyword evidence="1" id="KW-0195">Cyclin</keyword>
<dbReference type="RefSeq" id="XP_025341432.1">
    <property type="nucleotide sequence ID" value="XM_025485967.1"/>
</dbReference>
<dbReference type="GO" id="GO:0016538">
    <property type="term" value="F:cyclin-dependent protein serine/threonine kinase regulator activity"/>
    <property type="evidence" value="ECO:0007669"/>
    <property type="project" value="TreeGrafter"/>
</dbReference>
<feature type="region of interest" description="Disordered" evidence="2">
    <location>
        <begin position="193"/>
        <end position="278"/>
    </location>
</feature>
<dbReference type="PIRSF" id="PIRSF016511">
    <property type="entry name" value="Cyclin_Pcl"/>
    <property type="match status" value="1"/>
</dbReference>
<reference evidence="4 5" key="1">
    <citation type="submission" date="2017-12" db="EMBL/GenBank/DDBJ databases">
        <title>Genome Sequence of a Multidrug-Resistant Candida haemulonii Isolate from a Patient with Chronic Leg Ulcers in Israel.</title>
        <authorList>
            <person name="Chow N.A."/>
            <person name="Gade L."/>
            <person name="Batra D."/>
            <person name="Rowe L.A."/>
            <person name="Ben-Ami R."/>
            <person name="Loparev V.N."/>
            <person name="Litvintseva A.P."/>
        </authorList>
    </citation>
    <scope>NUCLEOTIDE SEQUENCE [LARGE SCALE GENOMIC DNA]</scope>
    <source>
        <strain evidence="4 5">B11899</strain>
    </source>
</reference>
<dbReference type="GeneID" id="37007614"/>
<dbReference type="STRING" id="45357.A0A2V1ARW5"/>
<feature type="compositionally biased region" description="Low complexity" evidence="2">
    <location>
        <begin position="238"/>
        <end position="265"/>
    </location>
</feature>
<sequence>MVSSIDLKALNIFVNQPVSQNMIHKLVVTTLQVLPCSDDRDGKTAHSGKPLPSLMTFINKLVRYTNVYTGTLMTTLVYLDRLKHKLPKNAQGLPCTRHRIFLSCLILASKFHNDCSPKNVHWAKYTDGLFSVKDVNLMERQLLYLLNWGMRVTNEEMCAQLASFLEPIKEDLIKSSKMRKYLAKQQAAAAAANASGSTSIKSSPKSASVSPSPTISRSSSTTSHLSLHNPHAHHTRQNSAASVASTNSVMSHYRQDSSSSLESLSPRIPMSKSHSYNDKLCRDVDPRIEMAARNEEQELSRMISQIYKQGA</sequence>
<dbReference type="Gene3D" id="1.10.472.10">
    <property type="entry name" value="Cyclin-like"/>
    <property type="match status" value="1"/>
</dbReference>
<dbReference type="PANTHER" id="PTHR15615:SF114">
    <property type="entry name" value="PHO85 CYCLIN-1"/>
    <property type="match status" value="1"/>
</dbReference>
<organism evidence="4 5">
    <name type="scientific">Candidozyma haemuli</name>
    <dbReference type="NCBI Taxonomy" id="45357"/>
    <lineage>
        <taxon>Eukaryota</taxon>
        <taxon>Fungi</taxon>
        <taxon>Dikarya</taxon>
        <taxon>Ascomycota</taxon>
        <taxon>Saccharomycotina</taxon>
        <taxon>Pichiomycetes</taxon>
        <taxon>Metschnikowiaceae</taxon>
        <taxon>Candidozyma</taxon>
    </lineage>
</organism>
<comment type="caution">
    <text evidence="4">The sequence shown here is derived from an EMBL/GenBank/DDBJ whole genome shotgun (WGS) entry which is preliminary data.</text>
</comment>
<gene>
    <name evidence="4" type="ORF">CXQ85_002283</name>
</gene>